<evidence type="ECO:0000259" key="4">
    <source>
        <dbReference type="PROSITE" id="PS01124"/>
    </source>
</evidence>
<evidence type="ECO:0000256" key="2">
    <source>
        <dbReference type="ARBA" id="ARBA00023125"/>
    </source>
</evidence>
<sequence>MGILIRAEDVPPGRRHAAWRSIVCDALGPLDCHIDPDAPLRGEIGAGTLGSVGVGRVRTTTPHSVHRTPGQIRQGSRELYRVVLSLSGEPVLEQDGRSTRLAPGRLALYDFARPYQLAYTSAVDLAVFSLPRDALALPPDALARLTAVPIATDDGAGALAAPLLRRVTLDLETYRPDSAARLSGVVMDLLTTVIAERAEQAAAVPDESRARTLLMRVDAFVEEHLGDPGLDPAAVAAAHHVSLRQLHRLFEPRGTTVAAWIRHRRLERCRRDLADPALSGVPVSGVAARWGLPGAAHFSRLFRQAYGMPPAEYRRARLGPPH</sequence>
<comment type="caution">
    <text evidence="5">The sequence shown here is derived from an EMBL/GenBank/DDBJ whole genome shotgun (WGS) entry which is preliminary data.</text>
</comment>
<proteinExistence type="predicted"/>
<reference evidence="5 6" key="1">
    <citation type="submission" date="2020-06" db="EMBL/GenBank/DDBJ databases">
        <authorList>
            <person name="Chanama M."/>
        </authorList>
    </citation>
    <scope>NUCLEOTIDE SEQUENCE [LARGE SCALE GENOMIC DNA]</scope>
    <source>
        <strain evidence="5 6">TBRC6557</strain>
    </source>
</reference>
<dbReference type="InterPro" id="IPR035418">
    <property type="entry name" value="AraC-bd_2"/>
</dbReference>
<dbReference type="Pfam" id="PF14525">
    <property type="entry name" value="AraC_binding_2"/>
    <property type="match status" value="1"/>
</dbReference>
<dbReference type="PROSITE" id="PS01124">
    <property type="entry name" value="HTH_ARAC_FAMILY_2"/>
    <property type="match status" value="1"/>
</dbReference>
<dbReference type="Proteomes" id="UP000546126">
    <property type="component" value="Unassembled WGS sequence"/>
</dbReference>
<evidence type="ECO:0000313" key="6">
    <source>
        <dbReference type="Proteomes" id="UP000546126"/>
    </source>
</evidence>
<dbReference type="InterPro" id="IPR009057">
    <property type="entry name" value="Homeodomain-like_sf"/>
</dbReference>
<dbReference type="Gene3D" id="1.10.10.60">
    <property type="entry name" value="Homeodomain-like"/>
    <property type="match status" value="1"/>
</dbReference>
<gene>
    <name evidence="5" type="ORF">HT134_23220</name>
</gene>
<dbReference type="SMART" id="SM00342">
    <property type="entry name" value="HTH_ARAC"/>
    <property type="match status" value="1"/>
</dbReference>
<dbReference type="Pfam" id="PF12833">
    <property type="entry name" value="HTH_18"/>
    <property type="match status" value="1"/>
</dbReference>
<dbReference type="PANTHER" id="PTHR46796">
    <property type="entry name" value="HTH-TYPE TRANSCRIPTIONAL ACTIVATOR RHAS-RELATED"/>
    <property type="match status" value="1"/>
</dbReference>
<dbReference type="GO" id="GO:0003700">
    <property type="term" value="F:DNA-binding transcription factor activity"/>
    <property type="evidence" value="ECO:0007669"/>
    <property type="project" value="InterPro"/>
</dbReference>
<dbReference type="GO" id="GO:0043565">
    <property type="term" value="F:sequence-specific DNA binding"/>
    <property type="evidence" value="ECO:0007669"/>
    <property type="project" value="InterPro"/>
</dbReference>
<protein>
    <submittedName>
        <fullName evidence="5">Helix-turn-helix domain-containing protein</fullName>
    </submittedName>
</protein>
<evidence type="ECO:0000313" key="5">
    <source>
        <dbReference type="EMBL" id="NUW43024.1"/>
    </source>
</evidence>
<keyword evidence="1" id="KW-0805">Transcription regulation</keyword>
<dbReference type="InterPro" id="IPR018060">
    <property type="entry name" value="HTH_AraC"/>
</dbReference>
<dbReference type="PANTHER" id="PTHR46796:SF6">
    <property type="entry name" value="ARAC SUBFAMILY"/>
    <property type="match status" value="1"/>
</dbReference>
<keyword evidence="3" id="KW-0804">Transcription</keyword>
<feature type="domain" description="HTH araC/xylS-type" evidence="4">
    <location>
        <begin position="215"/>
        <end position="316"/>
    </location>
</feature>
<evidence type="ECO:0000256" key="3">
    <source>
        <dbReference type="ARBA" id="ARBA00023163"/>
    </source>
</evidence>
<dbReference type="EMBL" id="JABWGO010000005">
    <property type="protein sequence ID" value="NUW43024.1"/>
    <property type="molecule type" value="Genomic_DNA"/>
</dbReference>
<dbReference type="RefSeq" id="WP_175602542.1">
    <property type="nucleotide sequence ID" value="NZ_JABWGO010000005.1"/>
</dbReference>
<dbReference type="InterPro" id="IPR050204">
    <property type="entry name" value="AraC_XylS_family_regulators"/>
</dbReference>
<dbReference type="AlphaFoldDB" id="A0A7Y6MDW0"/>
<keyword evidence="6" id="KW-1185">Reference proteome</keyword>
<accession>A0A7Y6MDW0</accession>
<name>A0A7Y6MDW0_9ACTN</name>
<evidence type="ECO:0000256" key="1">
    <source>
        <dbReference type="ARBA" id="ARBA00023015"/>
    </source>
</evidence>
<organism evidence="5 6">
    <name type="scientific">Nonomuraea rhodomycinica</name>
    <dbReference type="NCBI Taxonomy" id="1712872"/>
    <lineage>
        <taxon>Bacteria</taxon>
        <taxon>Bacillati</taxon>
        <taxon>Actinomycetota</taxon>
        <taxon>Actinomycetes</taxon>
        <taxon>Streptosporangiales</taxon>
        <taxon>Streptosporangiaceae</taxon>
        <taxon>Nonomuraea</taxon>
    </lineage>
</organism>
<dbReference type="SUPFAM" id="SSF46689">
    <property type="entry name" value="Homeodomain-like"/>
    <property type="match status" value="1"/>
</dbReference>
<keyword evidence="2" id="KW-0238">DNA-binding</keyword>